<dbReference type="EMBL" id="JACRAF010000033">
    <property type="protein sequence ID" value="MBI4922573.1"/>
    <property type="molecule type" value="Genomic_DNA"/>
</dbReference>
<feature type="transmembrane region" description="Helical" evidence="1">
    <location>
        <begin position="6"/>
        <end position="26"/>
    </location>
</feature>
<evidence type="ECO:0000313" key="3">
    <source>
        <dbReference type="Proteomes" id="UP000782610"/>
    </source>
</evidence>
<protein>
    <submittedName>
        <fullName evidence="2">DUF1467 family protein</fullName>
    </submittedName>
</protein>
<keyword evidence="1" id="KW-0812">Transmembrane</keyword>
<dbReference type="InterPro" id="IPR009935">
    <property type="entry name" value="DUF1467"/>
</dbReference>
<organism evidence="2 3">
    <name type="scientific">Devosia nanyangense</name>
    <dbReference type="NCBI Taxonomy" id="1228055"/>
    <lineage>
        <taxon>Bacteria</taxon>
        <taxon>Pseudomonadati</taxon>
        <taxon>Pseudomonadota</taxon>
        <taxon>Alphaproteobacteria</taxon>
        <taxon>Hyphomicrobiales</taxon>
        <taxon>Devosiaceae</taxon>
        <taxon>Devosia</taxon>
    </lineage>
</organism>
<keyword evidence="1" id="KW-1133">Transmembrane helix</keyword>
<comment type="caution">
    <text evidence="2">The sequence shown here is derived from an EMBL/GenBank/DDBJ whole genome shotgun (WGS) entry which is preliminary data.</text>
</comment>
<evidence type="ECO:0000313" key="2">
    <source>
        <dbReference type="EMBL" id="MBI4922573.1"/>
    </source>
</evidence>
<dbReference type="Pfam" id="PF07330">
    <property type="entry name" value="DUF1467"/>
    <property type="match status" value="1"/>
</dbReference>
<proteinExistence type="predicted"/>
<dbReference type="AlphaFoldDB" id="A0A933L257"/>
<sequence length="81" mass="9522">MQPATFFAIYFVVWWMCLFVVLPFGVKNQIDTGEYVQGTERGAPLHPMWWRRVLWTTLLSIPVTALLMWGLSSPLLQEYWS</sequence>
<accession>A0A933L257</accession>
<name>A0A933L257_9HYPH</name>
<dbReference type="Proteomes" id="UP000782610">
    <property type="component" value="Unassembled WGS sequence"/>
</dbReference>
<gene>
    <name evidence="2" type="ORF">HY834_12570</name>
</gene>
<evidence type="ECO:0000256" key="1">
    <source>
        <dbReference type="SAM" id="Phobius"/>
    </source>
</evidence>
<feature type="transmembrane region" description="Helical" evidence="1">
    <location>
        <begin position="53"/>
        <end position="71"/>
    </location>
</feature>
<keyword evidence="1" id="KW-0472">Membrane</keyword>
<reference evidence="2" key="1">
    <citation type="submission" date="2020-07" db="EMBL/GenBank/DDBJ databases">
        <title>Huge and variable diversity of episymbiotic CPR bacteria and DPANN archaea in groundwater ecosystems.</title>
        <authorList>
            <person name="He C.Y."/>
            <person name="Keren R."/>
            <person name="Whittaker M."/>
            <person name="Farag I.F."/>
            <person name="Doudna J."/>
            <person name="Cate J.H.D."/>
            <person name="Banfield J.F."/>
        </authorList>
    </citation>
    <scope>NUCLEOTIDE SEQUENCE</scope>
    <source>
        <strain evidence="2">NC_groundwater_1586_Pr3_B-0.1um_66_15</strain>
    </source>
</reference>